<dbReference type="PANTHER" id="PTHR12138:SF162">
    <property type="entry name" value="CHROMOSOME UNDETERMINED SCAFFOLD_275, WHOLE GENOME SHOTGUN SEQUENCE"/>
    <property type="match status" value="1"/>
</dbReference>
<sequence>MYVCMFLLRWGLTPSPRLEYNGVVSAHRNLPLPGSSNYSASASQVVGSRGSHHHAWLIFLFFIDKGFCHVGQAALELPNSGDPPILASQSAGITGVQDQSGQRGKTLPILKIKNEPGVVAGAYNPSYSGG</sequence>
<proteinExistence type="predicted"/>
<reference evidence="1" key="3">
    <citation type="submission" date="2025-09" db="UniProtKB">
        <authorList>
            <consortium name="Ensembl"/>
        </authorList>
    </citation>
    <scope>IDENTIFICATION</scope>
</reference>
<protein>
    <submittedName>
        <fullName evidence="1">Uncharacterized protein</fullName>
    </submittedName>
</protein>
<dbReference type="PANTHER" id="PTHR12138">
    <property type="entry name" value="PRIMATE-EXPANDED PROTEIN FAMILY"/>
    <property type="match status" value="1"/>
</dbReference>
<reference evidence="1" key="2">
    <citation type="submission" date="2025-08" db="UniProtKB">
        <authorList>
            <consortium name="Ensembl"/>
        </authorList>
    </citation>
    <scope>IDENTIFICATION</scope>
</reference>
<accession>A0A7N9D215</accession>
<evidence type="ECO:0000313" key="2">
    <source>
        <dbReference type="Proteomes" id="UP000233100"/>
    </source>
</evidence>
<reference evidence="1 2" key="1">
    <citation type="submission" date="2013-03" db="EMBL/GenBank/DDBJ databases">
        <authorList>
            <person name="Warren W."/>
            <person name="Wilson R.K."/>
        </authorList>
    </citation>
    <scope>NUCLEOTIDE SEQUENCE</scope>
</reference>
<dbReference type="Ensembl" id="ENSMFAT00000098748.1">
    <property type="protein sequence ID" value="ENSMFAP00000060143.1"/>
    <property type="gene ID" value="ENSMFAG00000053473.1"/>
</dbReference>
<dbReference type="AlphaFoldDB" id="A0A7N9D215"/>
<organism evidence="1 2">
    <name type="scientific">Macaca fascicularis</name>
    <name type="common">Crab-eating macaque</name>
    <name type="synonym">Cynomolgus monkey</name>
    <dbReference type="NCBI Taxonomy" id="9541"/>
    <lineage>
        <taxon>Eukaryota</taxon>
        <taxon>Metazoa</taxon>
        <taxon>Chordata</taxon>
        <taxon>Craniata</taxon>
        <taxon>Vertebrata</taxon>
        <taxon>Euteleostomi</taxon>
        <taxon>Mammalia</taxon>
        <taxon>Eutheria</taxon>
        <taxon>Euarchontoglires</taxon>
        <taxon>Primates</taxon>
        <taxon>Haplorrhini</taxon>
        <taxon>Catarrhini</taxon>
        <taxon>Cercopithecidae</taxon>
        <taxon>Cercopithecinae</taxon>
        <taxon>Macaca</taxon>
    </lineage>
</organism>
<dbReference type="Proteomes" id="UP000233100">
    <property type="component" value="Chromosome 14"/>
</dbReference>
<dbReference type="PRINTS" id="PR02045">
    <property type="entry name" value="F138DOMAIN"/>
</dbReference>
<name>A0A7N9D215_MACFA</name>
<evidence type="ECO:0000313" key="1">
    <source>
        <dbReference type="Ensembl" id="ENSMFAP00000060143.1"/>
    </source>
</evidence>
<keyword evidence="2" id="KW-1185">Reference proteome</keyword>
<dbReference type="GeneTree" id="ENSGT01120000271815"/>